<protein>
    <submittedName>
        <fullName evidence="1">Uncharacterized protein</fullName>
    </submittedName>
</protein>
<dbReference type="Gene3D" id="3.30.420.240">
    <property type="match status" value="1"/>
</dbReference>
<accession>A0A0F9QC44</accession>
<name>A0A0F9QC44_9ZZZZ</name>
<comment type="caution">
    <text evidence="1">The sequence shown here is derived from an EMBL/GenBank/DDBJ whole genome shotgun (WGS) entry which is preliminary data.</text>
</comment>
<dbReference type="AlphaFoldDB" id="A0A0F9QC44"/>
<dbReference type="InterPro" id="IPR027417">
    <property type="entry name" value="P-loop_NTPase"/>
</dbReference>
<gene>
    <name evidence="1" type="ORF">LCGC14_0722160</name>
</gene>
<dbReference type="Gene3D" id="3.40.50.300">
    <property type="entry name" value="P-loop containing nucleotide triphosphate hydrolases"/>
    <property type="match status" value="1"/>
</dbReference>
<reference evidence="1" key="1">
    <citation type="journal article" date="2015" name="Nature">
        <title>Complex archaea that bridge the gap between prokaryotes and eukaryotes.</title>
        <authorList>
            <person name="Spang A."/>
            <person name="Saw J.H."/>
            <person name="Jorgensen S.L."/>
            <person name="Zaremba-Niedzwiedzka K."/>
            <person name="Martijn J."/>
            <person name="Lind A.E."/>
            <person name="van Eijk R."/>
            <person name="Schleper C."/>
            <person name="Guy L."/>
            <person name="Ettema T.J."/>
        </authorList>
    </citation>
    <scope>NUCLEOTIDE SEQUENCE</scope>
</reference>
<evidence type="ECO:0000313" key="1">
    <source>
        <dbReference type="EMBL" id="KKN41560.1"/>
    </source>
</evidence>
<proteinExistence type="predicted"/>
<organism evidence="1">
    <name type="scientific">marine sediment metagenome</name>
    <dbReference type="NCBI Taxonomy" id="412755"/>
    <lineage>
        <taxon>unclassified sequences</taxon>
        <taxon>metagenomes</taxon>
        <taxon>ecological metagenomes</taxon>
    </lineage>
</organism>
<sequence>MQSVVFPRSSPYWPLPGDYWTLTDKGQRLARVNAAGLSGTPELEVAGWSYFRNTYLVPRGPAWYRTGFSLSPPSHFQWVKDWHAHDMLVHVAPRGTCKTTVNLEDILRKLITTSYWECALFLSTQAFCGDRLGRLMAEIENNELILNDFGNLKSKRGSGVWNRGSRMDLSNGSSCRAIPITGASLGVRPSGLIVLDDVEKSDDLVQTPSDLRENFEKFFFNAVYPMARSPGFSIPIRIIGTLYNRRMFIYWLYTTADSRIKEFWNRTLMNVVDMNWNVMDAKWQAEEKRRLGVAPYNAQYMNDPGTSADRVLTIHPELNTYWLEDVDDAAYNDPLNSRAICVTHCLKGMRKTEDGEELPVPIMQHREWSSVVSGMRRFITVDSSRTTTPTSDFSVVHVMGFENSHEHRDTLYSLDIWVGRVRPEELLRQLYRLAIKWCVPLVGVEAYPILAEFYERVRDNLPSMYPSNTPIPRVIPLKFPPKMAKEDKIMQMEWRFRHFRVKLPVDRREEPGFARLFYEIENFTEDMALLDHDDSIDSLAMHQAIGKQHKGAAPDIYKPVNLIEEMRKGETEFLGVPLMSGLNAADLTDDDLHTLLNNRYDEAEDEHGPSEEWWMDSVNKSRQWIH</sequence>
<dbReference type="EMBL" id="LAZR01001641">
    <property type="protein sequence ID" value="KKN41560.1"/>
    <property type="molecule type" value="Genomic_DNA"/>
</dbReference>